<name>A0A6L6U659_9FLAO</name>
<keyword evidence="1" id="KW-0805">Transcription regulation</keyword>
<feature type="domain" description="HTH arsR-type" evidence="4">
    <location>
        <begin position="9"/>
        <end position="101"/>
    </location>
</feature>
<proteinExistence type="predicted"/>
<keyword evidence="3" id="KW-0804">Transcription</keyword>
<sequence>MKRNLEPITYKADTKALAKFAKALAHPTRIAILNYLDKQSCCFTGDLVDVFPLAQSTISQHLKELKNAGLIQGELKSPKIKYCINQENWNTAKTLFQQFFE</sequence>
<evidence type="ECO:0000256" key="1">
    <source>
        <dbReference type="ARBA" id="ARBA00023015"/>
    </source>
</evidence>
<gene>
    <name evidence="5" type="ORF">GN138_00880</name>
</gene>
<dbReference type="SMART" id="SM00418">
    <property type="entry name" value="HTH_ARSR"/>
    <property type="match status" value="1"/>
</dbReference>
<evidence type="ECO:0000313" key="5">
    <source>
        <dbReference type="EMBL" id="MUU76986.1"/>
    </source>
</evidence>
<protein>
    <submittedName>
        <fullName evidence="5">Metalloregulator ArsR/SmtB family transcription factor</fullName>
    </submittedName>
</protein>
<dbReference type="GO" id="GO:0003677">
    <property type="term" value="F:DNA binding"/>
    <property type="evidence" value="ECO:0007669"/>
    <property type="project" value="UniProtKB-KW"/>
</dbReference>
<evidence type="ECO:0000313" key="6">
    <source>
        <dbReference type="Proteomes" id="UP000478208"/>
    </source>
</evidence>
<dbReference type="Pfam" id="PF01022">
    <property type="entry name" value="HTH_5"/>
    <property type="match status" value="1"/>
</dbReference>
<dbReference type="RefSeq" id="WP_157361432.1">
    <property type="nucleotide sequence ID" value="NZ_WOWS01000001.1"/>
</dbReference>
<accession>A0A6L6U659</accession>
<evidence type="ECO:0000256" key="3">
    <source>
        <dbReference type="ARBA" id="ARBA00023163"/>
    </source>
</evidence>
<dbReference type="NCBIfam" id="NF033788">
    <property type="entry name" value="HTH_metalloreg"/>
    <property type="match status" value="1"/>
</dbReference>
<dbReference type="InterPro" id="IPR001845">
    <property type="entry name" value="HTH_ArsR_DNA-bd_dom"/>
</dbReference>
<dbReference type="GO" id="GO:0003700">
    <property type="term" value="F:DNA-binding transcription factor activity"/>
    <property type="evidence" value="ECO:0007669"/>
    <property type="project" value="InterPro"/>
</dbReference>
<dbReference type="AlphaFoldDB" id="A0A6L6U659"/>
<dbReference type="Proteomes" id="UP000478208">
    <property type="component" value="Unassembled WGS sequence"/>
</dbReference>
<dbReference type="PANTHER" id="PTHR33154">
    <property type="entry name" value="TRANSCRIPTIONAL REGULATOR, ARSR FAMILY"/>
    <property type="match status" value="1"/>
</dbReference>
<keyword evidence="2" id="KW-0238">DNA-binding</keyword>
<dbReference type="PROSITE" id="PS50987">
    <property type="entry name" value="HTH_ARSR_2"/>
    <property type="match status" value="1"/>
</dbReference>
<organism evidence="5 6">
    <name type="scientific">Winogradskyella endarachnes</name>
    <dbReference type="NCBI Taxonomy" id="2681965"/>
    <lineage>
        <taxon>Bacteria</taxon>
        <taxon>Pseudomonadati</taxon>
        <taxon>Bacteroidota</taxon>
        <taxon>Flavobacteriia</taxon>
        <taxon>Flavobacteriales</taxon>
        <taxon>Flavobacteriaceae</taxon>
        <taxon>Winogradskyella</taxon>
    </lineage>
</organism>
<dbReference type="SUPFAM" id="SSF46785">
    <property type="entry name" value="Winged helix' DNA-binding domain"/>
    <property type="match status" value="1"/>
</dbReference>
<dbReference type="PANTHER" id="PTHR33154:SF15">
    <property type="entry name" value="REGULATORY PROTEIN ARSR"/>
    <property type="match status" value="1"/>
</dbReference>
<dbReference type="Gene3D" id="1.10.10.10">
    <property type="entry name" value="Winged helix-like DNA-binding domain superfamily/Winged helix DNA-binding domain"/>
    <property type="match status" value="1"/>
</dbReference>
<dbReference type="InterPro" id="IPR051081">
    <property type="entry name" value="HTH_MetalResp_TranReg"/>
</dbReference>
<keyword evidence="6" id="KW-1185">Reference proteome</keyword>
<dbReference type="InterPro" id="IPR011991">
    <property type="entry name" value="ArsR-like_HTH"/>
</dbReference>
<evidence type="ECO:0000256" key="2">
    <source>
        <dbReference type="ARBA" id="ARBA00023125"/>
    </source>
</evidence>
<dbReference type="PRINTS" id="PR00778">
    <property type="entry name" value="HTHARSR"/>
</dbReference>
<comment type="caution">
    <text evidence="5">The sequence shown here is derived from an EMBL/GenBank/DDBJ whole genome shotgun (WGS) entry which is preliminary data.</text>
</comment>
<evidence type="ECO:0000259" key="4">
    <source>
        <dbReference type="PROSITE" id="PS50987"/>
    </source>
</evidence>
<dbReference type="CDD" id="cd00090">
    <property type="entry name" value="HTH_ARSR"/>
    <property type="match status" value="1"/>
</dbReference>
<dbReference type="EMBL" id="WOWS01000001">
    <property type="protein sequence ID" value="MUU76986.1"/>
    <property type="molecule type" value="Genomic_DNA"/>
</dbReference>
<reference evidence="5 6" key="1">
    <citation type="submission" date="2019-12" db="EMBL/GenBank/DDBJ databases">
        <authorList>
            <person name="Li J."/>
        </authorList>
    </citation>
    <scope>NUCLEOTIDE SEQUENCE [LARGE SCALE GENOMIC DNA]</scope>
    <source>
        <strain evidence="5 6">HL2-2</strain>
    </source>
</reference>
<dbReference type="InterPro" id="IPR036390">
    <property type="entry name" value="WH_DNA-bd_sf"/>
</dbReference>
<dbReference type="InterPro" id="IPR036388">
    <property type="entry name" value="WH-like_DNA-bd_sf"/>
</dbReference>